<accession>A0A930Y833</accession>
<feature type="domain" description="PKD" evidence="3">
    <location>
        <begin position="1345"/>
        <end position="1410"/>
    </location>
</feature>
<dbReference type="GO" id="GO:0005975">
    <property type="term" value="P:carbohydrate metabolic process"/>
    <property type="evidence" value="ECO:0007669"/>
    <property type="project" value="UniProtKB-ARBA"/>
</dbReference>
<dbReference type="InterPro" id="IPR000601">
    <property type="entry name" value="PKD_dom"/>
</dbReference>
<keyword evidence="2" id="KW-0732">Signal</keyword>
<sequence>MSQHRPARRRLASLITGGAMIASGFGAAAVPLLAPPVSAAPAAAGSAGGFLLYSFPTGQPGCTGFGLNTSDDPAFARTDCGFLQFDGSGISGTPTATLTGEHGETVDLGGAPEDSTTPGEYQVDLAPDDSWPTGTVTITLADDAGDVAGSYRMQHNALVAEVDAGPSTEPGEAFDVTGEIVAHDAAGADAADTAADAATFTLALTDATGAEVWTSPEQTAAGDGTFTVSVPASATSGLAPGAADGYALNLAASVVDAAWDDSRPLNPAGTWGATTAGSASHTITGQAPAAQALSVENSFVSSVGWVKPGEEYPSRVTITNIGDAASGVSVSIPAPDGAVYTEARAPQGTSASVTGGDVTWTVGSVPAGTPEAPTTMSLVLVSEADTLSEDPQVVWKNVSTTASLTSGASSATSTSHGPKVIPPDATYDTARYGDRPFPVVPVDYLERKHLASNSGEELAEKINSPELEGSTFNLYQEMSIGQLFPEGDVPSAGISTADFSYDGGDSGTGDFPFTTLAPKGTCTGGTLADTGASSYGSPLYPNRIEDGFYQLPGSTGYYGSDPYGSAVAGSLTGVLFDIDSGCGPTGKLVLDAAAIADPEIDYNDFDTDKDGVVDFFMVVYAGCGGNGASQLGACTSDPQDAAPYDNVWPHSSSLEASYTDPVTGLPGFATDDQLTNLEGQPLFWTDTTYKQKTTTDTGLKVFVRVGPYNVNPETAIDKASVISHEYGHSLGLPDFYSLGGSRETYGDWTLMATDKSQNIDAYGRQELGWVVPNVLQPGQTTVTDMPDSKQNTHEITWQTPAGEPYTLSGAGVDNSAMYVAKLPGRQLISSEDFARGEGASETHAWWSTSGNGFGCPGDATGKALDLVLPGLSDLPAGSTVSMSFKSMFDIEWDYDYGYVLASTDGGQTYTGLDSDNGTTGNSTNPNSVPCETQYGTGIDGSSASYAAGTQTTDRLLGNYPQMEWLTDSFDVSSLVGADKPVIRFAYVTDGGLARPGWFIDDVEVTATTPSGKTVLLDTDFETSGGPDDARVFPGGCKENLSSAPSCSGAWSYVDSSSEAPADHAYYMEMRDRSGFDFDSHGENDRAALNFAPGFYLSYTDEAHGYGNVGTDGAPAQSPLDSQPVAGDEAPNLDDAAFTATSGDSHFADPSSDPWIDNYDDGSGQWAFGYDCLAFDVTKMSGEDVGPSSSDGNLTGDVTFDLGTGCGAFDYGYATGSGGGSDNTAPTASASADPPSGDTSTEFTFDGTGSTDAETPNDLDYSWDFGDGSGKAAGATVKHTFDQAGDYTATLTVTDPEGLTDTDTVDVTVTGSGGGGDNTAPTAQAQADPTTVKRKQTVHLTSDGTTDGETPDDLVYEWDFDNGGETVDATGPEADVVYTASGIRNPTLTVTDPQGASDTYELRVRVTNSVQCGAQKVDRSGDWQFRKAGPQKEKFCRTRHAGTARDTMSIRFRSDMFGVDFGSWKAGDKAKVLIDGERVGMLSFKGRSKNVKLNRSKTFDGLGRGKHTAKIVVRGRDAAIDSFSW</sequence>
<dbReference type="SUPFAM" id="SSF55486">
    <property type="entry name" value="Metalloproteases ('zincins'), catalytic domain"/>
    <property type="match status" value="1"/>
</dbReference>
<feature type="domain" description="PKD" evidence="3">
    <location>
        <begin position="1225"/>
        <end position="1313"/>
    </location>
</feature>
<gene>
    <name evidence="4" type="ORF">ISG29_13140</name>
</gene>
<dbReference type="PANTHER" id="PTHR41775">
    <property type="entry name" value="SECRETED PROTEIN-RELATED"/>
    <property type="match status" value="1"/>
</dbReference>
<organism evidence="4 5">
    <name type="scientific">Nocardioides acrostichi</name>
    <dbReference type="NCBI Taxonomy" id="2784339"/>
    <lineage>
        <taxon>Bacteria</taxon>
        <taxon>Bacillati</taxon>
        <taxon>Actinomycetota</taxon>
        <taxon>Actinomycetes</taxon>
        <taxon>Propionibacteriales</taxon>
        <taxon>Nocardioidaceae</taxon>
        <taxon>Nocardioides</taxon>
    </lineage>
</organism>
<protein>
    <submittedName>
        <fullName evidence="4">Immune inhibitor A</fullName>
    </submittedName>
</protein>
<evidence type="ECO:0000313" key="4">
    <source>
        <dbReference type="EMBL" id="MBF4162636.1"/>
    </source>
</evidence>
<evidence type="ECO:0000259" key="3">
    <source>
        <dbReference type="PROSITE" id="PS50093"/>
    </source>
</evidence>
<proteinExistence type="predicted"/>
<feature type="region of interest" description="Disordered" evidence="1">
    <location>
        <begin position="1310"/>
        <end position="1330"/>
    </location>
</feature>
<feature type="compositionally biased region" description="Polar residues" evidence="1">
    <location>
        <begin position="1240"/>
        <end position="1253"/>
    </location>
</feature>
<reference evidence="4" key="1">
    <citation type="submission" date="2020-11" db="EMBL/GenBank/DDBJ databases">
        <title>Nocardioides sp. CBS4Y-1, whole genome shotgun sequence.</title>
        <authorList>
            <person name="Tuo L."/>
        </authorList>
    </citation>
    <scope>NUCLEOTIDE SEQUENCE</scope>
    <source>
        <strain evidence="4">CBS4Y-1</strain>
    </source>
</reference>
<feature type="compositionally biased region" description="Low complexity" evidence="1">
    <location>
        <begin position="1221"/>
        <end position="1239"/>
    </location>
</feature>
<dbReference type="EMBL" id="JADIVZ010000006">
    <property type="protein sequence ID" value="MBF4162636.1"/>
    <property type="molecule type" value="Genomic_DNA"/>
</dbReference>
<dbReference type="GO" id="GO:0008233">
    <property type="term" value="F:peptidase activity"/>
    <property type="evidence" value="ECO:0007669"/>
    <property type="project" value="InterPro"/>
</dbReference>
<feature type="signal peptide" evidence="2">
    <location>
        <begin position="1"/>
        <end position="28"/>
    </location>
</feature>
<dbReference type="SMART" id="SM00089">
    <property type="entry name" value="PKD"/>
    <property type="match status" value="2"/>
</dbReference>
<dbReference type="InterPro" id="IPR013783">
    <property type="entry name" value="Ig-like_fold"/>
</dbReference>
<comment type="caution">
    <text evidence="4">The sequence shown here is derived from an EMBL/GenBank/DDBJ whole genome shotgun (WGS) entry which is preliminary data.</text>
</comment>
<evidence type="ECO:0000256" key="1">
    <source>
        <dbReference type="SAM" id="MobiDB-lite"/>
    </source>
</evidence>
<dbReference type="Pfam" id="PF18911">
    <property type="entry name" value="PKD_4"/>
    <property type="match status" value="2"/>
</dbReference>
<dbReference type="SUPFAM" id="SSF49299">
    <property type="entry name" value="PKD domain"/>
    <property type="match status" value="2"/>
</dbReference>
<keyword evidence="5" id="KW-1185">Reference proteome</keyword>
<dbReference type="GO" id="GO:0006508">
    <property type="term" value="P:proteolysis"/>
    <property type="evidence" value="ECO:0007669"/>
    <property type="project" value="InterPro"/>
</dbReference>
<dbReference type="CDD" id="cd00146">
    <property type="entry name" value="PKD"/>
    <property type="match status" value="2"/>
</dbReference>
<dbReference type="Pfam" id="PF05547">
    <property type="entry name" value="Peptidase_M6"/>
    <property type="match status" value="1"/>
</dbReference>
<dbReference type="Gene3D" id="2.60.40.10">
    <property type="entry name" value="Immunoglobulins"/>
    <property type="match status" value="2"/>
</dbReference>
<feature type="chain" id="PRO_5038365380" evidence="2">
    <location>
        <begin position="29"/>
        <end position="1524"/>
    </location>
</feature>
<dbReference type="InterPro" id="IPR035986">
    <property type="entry name" value="PKD_dom_sf"/>
</dbReference>
<feature type="region of interest" description="Disordered" evidence="1">
    <location>
        <begin position="1109"/>
        <end position="1133"/>
    </location>
</feature>
<dbReference type="InterPro" id="IPR022409">
    <property type="entry name" value="PKD/Chitinase_dom"/>
</dbReference>
<dbReference type="Proteomes" id="UP000656804">
    <property type="component" value="Unassembled WGS sequence"/>
</dbReference>
<dbReference type="Pfam" id="PF20773">
    <property type="entry name" value="InhA-like_MAM"/>
    <property type="match status" value="1"/>
</dbReference>
<evidence type="ECO:0000256" key="2">
    <source>
        <dbReference type="SAM" id="SignalP"/>
    </source>
</evidence>
<dbReference type="PANTHER" id="PTHR41775:SF1">
    <property type="entry name" value="PEPTIDASE M6-LIKE DOMAIN-CONTAINING PROTEIN"/>
    <property type="match status" value="1"/>
</dbReference>
<dbReference type="PROSITE" id="PS50093">
    <property type="entry name" value="PKD"/>
    <property type="match status" value="2"/>
</dbReference>
<dbReference type="RefSeq" id="WP_194503896.1">
    <property type="nucleotide sequence ID" value="NZ_JADIVZ010000006.1"/>
</dbReference>
<dbReference type="InterPro" id="IPR008757">
    <property type="entry name" value="Peptidase_M6-like_domain"/>
</dbReference>
<feature type="compositionally biased region" description="Low complexity" evidence="1">
    <location>
        <begin position="1318"/>
        <end position="1329"/>
    </location>
</feature>
<name>A0A930Y833_9ACTN</name>
<evidence type="ECO:0000313" key="5">
    <source>
        <dbReference type="Proteomes" id="UP000656804"/>
    </source>
</evidence>
<feature type="region of interest" description="Disordered" evidence="1">
    <location>
        <begin position="1218"/>
        <end position="1261"/>
    </location>
</feature>